<accession>A0A8H4SVY8</accession>
<name>A0A8H4SVY8_9HYPO</name>
<dbReference type="Pfam" id="PF00012">
    <property type="entry name" value="HSP70"/>
    <property type="match status" value="1"/>
</dbReference>
<reference evidence="3" key="1">
    <citation type="journal article" date="2020" name="BMC Genomics">
        <title>Correction to: Identification and distribution of gene clusters required for synthesis of sphingolipid metabolism inhibitors in diverse species of the filamentous fungus Fusarium.</title>
        <authorList>
            <person name="Kim H.S."/>
            <person name="Lohmar J.M."/>
            <person name="Busman M."/>
            <person name="Brown D.W."/>
            <person name="Naumann T.A."/>
            <person name="Divon H.H."/>
            <person name="Lysoe E."/>
            <person name="Uhlig S."/>
            <person name="Proctor R.H."/>
        </authorList>
    </citation>
    <scope>NUCLEOTIDE SEQUENCE</scope>
    <source>
        <strain evidence="3">NRRL 45417</strain>
    </source>
</reference>
<keyword evidence="1" id="KW-0547">Nucleotide-binding</keyword>
<sequence>MAFRFAPLSNSSSRRTYTIEDLSVGLGATGLDSQDRVIIALDFGTTYSGVAYCFCNASSKPDVRPVVDWLGLEGRTQPKVPTAILYDPQDSTKFKWGGQLTWRDDHIQGVKLLLDPKQTRPSYLPPSNAKREMKRLPKDVVDVVADFMKAMYSHALEKIGSRVPRDYLDLCEKSFVLSVPAVWSDKAKERTIQAAKKAGVYPVTLVKEPEAAALYTFMTQERALSPGDCFVVCDAGGGTVDLISYEVVSTEPTLDLAELVPGTGNMSGSLGLNKRFAEAVRDLIGDEEWFRLKSLDAWALAERQFDQEIKTSFTGDLDDDFIINFPGARLEDNADEGLERDSWFISGQAVHEIFEPLIADIVRLVNEQVHSIKEEKPDNPIKGIFLVGGFGSSQYLKSRIEEAKPDIQVIQPDDAWAAIVKGAALSRLSYTNVISTKATRHYGVSSWSTYEPAVDKGRPTATNPVTGRLRAERMTWYIVIGETLRRDRSERYGFHRHIPKSYSEDDLRFQDSLWMSETQLQPQHPTKDVKLNCILKSDLTTVDRSRFKKVIGIDGREWLKVQYDLVISTREAAMKFWLEFDGKEAGSILATYE</sequence>
<evidence type="ECO:0000256" key="1">
    <source>
        <dbReference type="ARBA" id="ARBA00022741"/>
    </source>
</evidence>
<keyword evidence="2" id="KW-0067">ATP-binding</keyword>
<dbReference type="SUPFAM" id="SSF53067">
    <property type="entry name" value="Actin-like ATPase domain"/>
    <property type="match status" value="2"/>
</dbReference>
<dbReference type="InterPro" id="IPR013126">
    <property type="entry name" value="Hsp_70_fam"/>
</dbReference>
<dbReference type="OrthoDB" id="5332281at2759"/>
<dbReference type="GO" id="GO:0005524">
    <property type="term" value="F:ATP binding"/>
    <property type="evidence" value="ECO:0007669"/>
    <property type="project" value="UniProtKB-KW"/>
</dbReference>
<dbReference type="GO" id="GO:0140662">
    <property type="term" value="F:ATP-dependent protein folding chaperone"/>
    <property type="evidence" value="ECO:0007669"/>
    <property type="project" value="InterPro"/>
</dbReference>
<reference evidence="3" key="2">
    <citation type="submission" date="2020-05" db="EMBL/GenBank/DDBJ databases">
        <authorList>
            <person name="Kim H.-S."/>
            <person name="Proctor R.H."/>
            <person name="Brown D.W."/>
        </authorList>
    </citation>
    <scope>NUCLEOTIDE SEQUENCE</scope>
    <source>
        <strain evidence="3">NRRL 45417</strain>
    </source>
</reference>
<dbReference type="Gene3D" id="3.30.420.40">
    <property type="match status" value="2"/>
</dbReference>
<dbReference type="EMBL" id="JABFAI010000317">
    <property type="protein sequence ID" value="KAF4946527.1"/>
    <property type="molecule type" value="Genomic_DNA"/>
</dbReference>
<organism evidence="3 4">
    <name type="scientific">Fusarium gaditjirri</name>
    <dbReference type="NCBI Taxonomy" id="282569"/>
    <lineage>
        <taxon>Eukaryota</taxon>
        <taxon>Fungi</taxon>
        <taxon>Dikarya</taxon>
        <taxon>Ascomycota</taxon>
        <taxon>Pezizomycotina</taxon>
        <taxon>Sordariomycetes</taxon>
        <taxon>Hypocreomycetidae</taxon>
        <taxon>Hypocreales</taxon>
        <taxon>Nectriaceae</taxon>
        <taxon>Fusarium</taxon>
        <taxon>Fusarium nisikadoi species complex</taxon>
    </lineage>
</organism>
<dbReference type="Proteomes" id="UP000604273">
    <property type="component" value="Unassembled WGS sequence"/>
</dbReference>
<evidence type="ECO:0000256" key="2">
    <source>
        <dbReference type="ARBA" id="ARBA00022840"/>
    </source>
</evidence>
<dbReference type="InterPro" id="IPR043129">
    <property type="entry name" value="ATPase_NBD"/>
</dbReference>
<gene>
    <name evidence="3" type="ORF">FGADI_11165</name>
</gene>
<dbReference type="PANTHER" id="PTHR14187:SF82">
    <property type="entry name" value="FAMILY CHAPERONE, PUTATIVE (AFU_ORTHOLOGUE AFUA_7G08575)-RELATED"/>
    <property type="match status" value="1"/>
</dbReference>
<dbReference type="CDD" id="cd10170">
    <property type="entry name" value="ASKHA_NBD_HSP70"/>
    <property type="match status" value="1"/>
</dbReference>
<evidence type="ECO:0000313" key="4">
    <source>
        <dbReference type="Proteomes" id="UP000604273"/>
    </source>
</evidence>
<protein>
    <recommendedName>
        <fullName evidence="5">Actin-like ATPase domain-containing protein</fullName>
    </recommendedName>
</protein>
<dbReference type="AlphaFoldDB" id="A0A8H4SVY8"/>
<dbReference type="Gene3D" id="3.90.640.10">
    <property type="entry name" value="Actin, Chain A, domain 4"/>
    <property type="match status" value="1"/>
</dbReference>
<keyword evidence="4" id="KW-1185">Reference proteome</keyword>
<proteinExistence type="predicted"/>
<comment type="caution">
    <text evidence="3">The sequence shown here is derived from an EMBL/GenBank/DDBJ whole genome shotgun (WGS) entry which is preliminary data.</text>
</comment>
<evidence type="ECO:0008006" key="5">
    <source>
        <dbReference type="Google" id="ProtNLM"/>
    </source>
</evidence>
<evidence type="ECO:0000313" key="3">
    <source>
        <dbReference type="EMBL" id="KAF4946527.1"/>
    </source>
</evidence>
<dbReference type="PANTHER" id="PTHR14187">
    <property type="entry name" value="ALPHA KINASE/ELONGATION FACTOR 2 KINASE"/>
    <property type="match status" value="1"/>
</dbReference>